<evidence type="ECO:0000256" key="8">
    <source>
        <dbReference type="SAM" id="Phobius"/>
    </source>
</evidence>
<feature type="transmembrane region" description="Helical" evidence="8">
    <location>
        <begin position="481"/>
        <end position="506"/>
    </location>
</feature>
<proteinExistence type="predicted"/>
<evidence type="ECO:0000256" key="7">
    <source>
        <dbReference type="ARBA" id="ARBA00023136"/>
    </source>
</evidence>
<sequence length="524" mass="56462">MAVGTLTSRILGFVKVIVLAYAIGQTASVSADAFAVGAILPNTLFVMLMGGMLNSVLVPQIVQATKSQDGGSAYINKLLTLVITAAAALTACTLLAAPLLVKLHALEWDEPQLQLATAFAYWCLPQLLFYGIYTVMGEVLNARSVFGPYTWAPVINNVIAIAGIMIFIMLYGADPNGERGVHDWNAVAIAVLGGSATLGIATQALILFYYWRKAGIHYRPDFKWRGVGLGAAARLSAWTLAMFFVLNIITFITGNVIAVDSGDSLSISAVNNGWLIMVLPHSVFVYSIATAYFTRFSEAIANSDQGSFARDFVASLKQSALILVFFAAAFFALAPQLSRIIQISADADRVQLFALLLQFYIFAMISHSLLFVVQRGFYAQNDTRTVFFLTLIQFFIVVPLSIATIVMPDGTRSFAVVLIQGLGTAVQLLLAVVVLQKRSGVLRGGSLLPSLLKFAVAGVITAAVGYFSTALLWQYNSELPLWLALLSAAVLGIVMLGLYAALLFALKTPEMQSVAALVRRRLGR</sequence>
<gene>
    <name evidence="9" type="ORF">F5897_000893</name>
</gene>
<reference evidence="9" key="1">
    <citation type="submission" date="2020-08" db="EMBL/GenBank/DDBJ databases">
        <title>Sequencing the genomes of 1000 actinobacteria strains.</title>
        <authorList>
            <person name="Klenk H.-P."/>
        </authorList>
    </citation>
    <scope>NUCLEOTIDE SEQUENCE [LARGE SCALE GENOMIC DNA]</scope>
    <source>
        <strain evidence="9">DSM 27064</strain>
    </source>
</reference>
<keyword evidence="10" id="KW-1185">Reference proteome</keyword>
<feature type="transmembrane region" description="Helical" evidence="8">
    <location>
        <begin position="273"/>
        <end position="293"/>
    </location>
</feature>
<dbReference type="EMBL" id="JACIFD010000007">
    <property type="protein sequence ID" value="MBB4071585.1"/>
    <property type="molecule type" value="Genomic_DNA"/>
</dbReference>
<dbReference type="Proteomes" id="UP000571183">
    <property type="component" value="Unassembled WGS sequence"/>
</dbReference>
<keyword evidence="5" id="KW-0573">Peptidoglycan synthesis</keyword>
<dbReference type="GO" id="GO:0015648">
    <property type="term" value="F:lipid-linked peptidoglycan transporter activity"/>
    <property type="evidence" value="ECO:0007669"/>
    <property type="project" value="TreeGrafter"/>
</dbReference>
<feature type="transmembrane region" description="Helical" evidence="8">
    <location>
        <begin position="154"/>
        <end position="173"/>
    </location>
</feature>
<evidence type="ECO:0000256" key="5">
    <source>
        <dbReference type="ARBA" id="ARBA00022984"/>
    </source>
</evidence>
<keyword evidence="2" id="KW-1003">Cell membrane</keyword>
<feature type="transmembrane region" description="Helical" evidence="8">
    <location>
        <begin position="78"/>
        <end position="101"/>
    </location>
</feature>
<evidence type="ECO:0000313" key="10">
    <source>
        <dbReference type="Proteomes" id="UP000571183"/>
    </source>
</evidence>
<dbReference type="PRINTS" id="PR01806">
    <property type="entry name" value="VIRFACTRMVIN"/>
</dbReference>
<dbReference type="InterPro" id="IPR051050">
    <property type="entry name" value="Lipid_II_flippase_MurJ/MviN"/>
</dbReference>
<feature type="transmembrane region" description="Helical" evidence="8">
    <location>
        <begin position="447"/>
        <end position="475"/>
    </location>
</feature>
<dbReference type="GO" id="GO:0005886">
    <property type="term" value="C:plasma membrane"/>
    <property type="evidence" value="ECO:0007669"/>
    <property type="project" value="UniProtKB-SubCell"/>
</dbReference>
<name>A0A840DIJ8_9MICO</name>
<feature type="transmembrane region" description="Helical" evidence="8">
    <location>
        <begin position="34"/>
        <end position="57"/>
    </location>
</feature>
<feature type="transmembrane region" description="Helical" evidence="8">
    <location>
        <begin position="413"/>
        <end position="435"/>
    </location>
</feature>
<feature type="transmembrane region" description="Helical" evidence="8">
    <location>
        <begin position="113"/>
        <end position="133"/>
    </location>
</feature>
<keyword evidence="3 8" id="KW-0812">Transmembrane</keyword>
<dbReference type="GO" id="GO:0034204">
    <property type="term" value="P:lipid translocation"/>
    <property type="evidence" value="ECO:0007669"/>
    <property type="project" value="TreeGrafter"/>
</dbReference>
<feature type="transmembrane region" description="Helical" evidence="8">
    <location>
        <begin position="350"/>
        <end position="373"/>
    </location>
</feature>
<dbReference type="GO" id="GO:0008360">
    <property type="term" value="P:regulation of cell shape"/>
    <property type="evidence" value="ECO:0007669"/>
    <property type="project" value="UniProtKB-KW"/>
</dbReference>
<dbReference type="InterPro" id="IPR004268">
    <property type="entry name" value="MurJ"/>
</dbReference>
<dbReference type="PANTHER" id="PTHR47019">
    <property type="entry name" value="LIPID II FLIPPASE MURJ"/>
    <property type="match status" value="1"/>
</dbReference>
<feature type="transmembrane region" description="Helical" evidence="8">
    <location>
        <begin position="385"/>
        <end position="407"/>
    </location>
</feature>
<evidence type="ECO:0000256" key="1">
    <source>
        <dbReference type="ARBA" id="ARBA00004651"/>
    </source>
</evidence>
<evidence type="ECO:0000313" key="9">
    <source>
        <dbReference type="EMBL" id="MBB4071585.1"/>
    </source>
</evidence>
<feature type="transmembrane region" description="Helical" evidence="8">
    <location>
        <begin position="320"/>
        <end position="338"/>
    </location>
</feature>
<protein>
    <submittedName>
        <fullName evidence="9">Putative peptidoglycan lipid II flippase</fullName>
    </submittedName>
</protein>
<accession>A0A840DIJ8</accession>
<evidence type="ECO:0000256" key="6">
    <source>
        <dbReference type="ARBA" id="ARBA00022989"/>
    </source>
</evidence>
<dbReference type="GO" id="GO:0009252">
    <property type="term" value="P:peptidoglycan biosynthetic process"/>
    <property type="evidence" value="ECO:0007669"/>
    <property type="project" value="UniProtKB-KW"/>
</dbReference>
<evidence type="ECO:0000256" key="3">
    <source>
        <dbReference type="ARBA" id="ARBA00022692"/>
    </source>
</evidence>
<evidence type="ECO:0000256" key="4">
    <source>
        <dbReference type="ARBA" id="ARBA00022960"/>
    </source>
</evidence>
<keyword evidence="7 8" id="KW-0472">Membrane</keyword>
<keyword evidence="4" id="KW-0133">Cell shape</keyword>
<dbReference type="PANTHER" id="PTHR47019:SF1">
    <property type="entry name" value="LIPID II FLIPPASE MURJ"/>
    <property type="match status" value="1"/>
</dbReference>
<dbReference type="AlphaFoldDB" id="A0A840DIJ8"/>
<dbReference type="RefSeq" id="WP_246332238.1">
    <property type="nucleotide sequence ID" value="NZ_JACIFD010000007.1"/>
</dbReference>
<dbReference type="Pfam" id="PF03023">
    <property type="entry name" value="MurJ"/>
    <property type="match status" value="1"/>
</dbReference>
<keyword evidence="6 8" id="KW-1133">Transmembrane helix</keyword>
<evidence type="ECO:0000256" key="2">
    <source>
        <dbReference type="ARBA" id="ARBA00022475"/>
    </source>
</evidence>
<organism evidence="9 10">
    <name type="scientific">Canibacter oris</name>
    <dbReference type="NCBI Taxonomy" id="1365628"/>
    <lineage>
        <taxon>Bacteria</taxon>
        <taxon>Bacillati</taxon>
        <taxon>Actinomycetota</taxon>
        <taxon>Actinomycetes</taxon>
        <taxon>Micrococcales</taxon>
        <taxon>Microbacteriaceae</taxon>
        <taxon>Canibacter</taxon>
    </lineage>
</organism>
<feature type="transmembrane region" description="Helical" evidence="8">
    <location>
        <begin position="185"/>
        <end position="211"/>
    </location>
</feature>
<comment type="subcellular location">
    <subcellularLocation>
        <location evidence="1">Cell membrane</location>
        <topology evidence="1">Multi-pass membrane protein</topology>
    </subcellularLocation>
</comment>
<feature type="transmembrane region" description="Helical" evidence="8">
    <location>
        <begin position="232"/>
        <end position="253"/>
    </location>
</feature>
<comment type="caution">
    <text evidence="9">The sequence shown here is derived from an EMBL/GenBank/DDBJ whole genome shotgun (WGS) entry which is preliminary data.</text>
</comment>